<dbReference type="PANTHER" id="PTHR33322">
    <property type="entry name" value="BAG DOMAIN CONTAINING PROTEIN, EXPRESSED"/>
    <property type="match status" value="1"/>
</dbReference>
<sequence>MVVKMEAILDVVDPQPRWGKSLSMKRRTFDMQDGVIQKGVVEDVTQVFAKNVENNKRKEYFSPKAAAMMIQKTFSAYLLRKSQALRALRELAIVQRMLKEFATLFHLLHFHRGAAHDKENRLKFSEKFIVMLLAIDAIEGATIEVRATKRKMVYKLEAILNIMHPQPGCGKSQSLKRRKFDIQDGVIQNNVAEGATKVVRMRRQSCMFIYLCDIEF</sequence>
<dbReference type="InterPro" id="IPR040400">
    <property type="entry name" value="BAG5/6/7/8"/>
</dbReference>
<dbReference type="GO" id="GO:0009506">
    <property type="term" value="C:plasmodesma"/>
    <property type="evidence" value="ECO:0007669"/>
    <property type="project" value="TreeGrafter"/>
</dbReference>
<evidence type="ECO:0000313" key="3">
    <source>
        <dbReference type="Proteomes" id="UP001206925"/>
    </source>
</evidence>
<dbReference type="PANTHER" id="PTHR33322:SF3">
    <property type="entry name" value="BAG FAMILY MOLECULAR CHAPERONE REGULATOR 7"/>
    <property type="match status" value="1"/>
</dbReference>
<evidence type="ECO:0000256" key="1">
    <source>
        <dbReference type="ARBA" id="ARBA00023186"/>
    </source>
</evidence>
<dbReference type="GO" id="GO:0006457">
    <property type="term" value="P:protein folding"/>
    <property type="evidence" value="ECO:0007669"/>
    <property type="project" value="TreeGrafter"/>
</dbReference>
<dbReference type="AlphaFoldDB" id="A0AAD5CXE5"/>
<accession>A0AAD5CXE5</accession>
<comment type="caution">
    <text evidence="2">The sequence shown here is derived from an EMBL/GenBank/DDBJ whole genome shotgun (WGS) entry which is preliminary data.</text>
</comment>
<keyword evidence="3" id="KW-1185">Reference proteome</keyword>
<organism evidence="2 3">
    <name type="scientific">Ambrosia artemisiifolia</name>
    <name type="common">Common ragweed</name>
    <dbReference type="NCBI Taxonomy" id="4212"/>
    <lineage>
        <taxon>Eukaryota</taxon>
        <taxon>Viridiplantae</taxon>
        <taxon>Streptophyta</taxon>
        <taxon>Embryophyta</taxon>
        <taxon>Tracheophyta</taxon>
        <taxon>Spermatophyta</taxon>
        <taxon>Magnoliopsida</taxon>
        <taxon>eudicotyledons</taxon>
        <taxon>Gunneridae</taxon>
        <taxon>Pentapetalae</taxon>
        <taxon>asterids</taxon>
        <taxon>campanulids</taxon>
        <taxon>Asterales</taxon>
        <taxon>Asteraceae</taxon>
        <taxon>Asteroideae</taxon>
        <taxon>Heliantheae alliance</taxon>
        <taxon>Heliantheae</taxon>
        <taxon>Ambrosia</taxon>
    </lineage>
</organism>
<reference evidence="2" key="1">
    <citation type="submission" date="2022-06" db="EMBL/GenBank/DDBJ databases">
        <title>Uncovering the hologenomic basis of an extraordinary plant invasion.</title>
        <authorList>
            <person name="Bieker V.C."/>
            <person name="Martin M.D."/>
            <person name="Gilbert T."/>
            <person name="Hodgins K."/>
            <person name="Battlay P."/>
            <person name="Petersen B."/>
            <person name="Wilson J."/>
        </authorList>
    </citation>
    <scope>NUCLEOTIDE SEQUENCE</scope>
    <source>
        <strain evidence="2">AA19_3_7</strain>
        <tissue evidence="2">Leaf</tissue>
    </source>
</reference>
<proteinExistence type="predicted"/>
<protein>
    <submittedName>
        <fullName evidence="2">Uncharacterized protein</fullName>
    </submittedName>
</protein>
<keyword evidence="1" id="KW-0143">Chaperone</keyword>
<dbReference type="EMBL" id="JAMZMK010006230">
    <property type="protein sequence ID" value="KAI7750038.1"/>
    <property type="molecule type" value="Genomic_DNA"/>
</dbReference>
<dbReference type="Proteomes" id="UP001206925">
    <property type="component" value="Unassembled WGS sequence"/>
</dbReference>
<evidence type="ECO:0000313" key="2">
    <source>
        <dbReference type="EMBL" id="KAI7750038.1"/>
    </source>
</evidence>
<name>A0AAD5CXE5_AMBAR</name>
<gene>
    <name evidence="2" type="ORF">M8C21_024012</name>
</gene>